<feature type="domain" description="Peptidase M12A" evidence="3">
    <location>
        <begin position="95"/>
        <end position="250"/>
    </location>
</feature>
<dbReference type="EMBL" id="JAHLQT010024216">
    <property type="protein sequence ID" value="KAG7165510.1"/>
    <property type="molecule type" value="Genomic_DNA"/>
</dbReference>
<keyword evidence="1 2" id="KW-0645">Protease</keyword>
<evidence type="ECO:0000256" key="1">
    <source>
        <dbReference type="PROSITE-ProRule" id="PRU01211"/>
    </source>
</evidence>
<keyword evidence="5" id="KW-1185">Reference proteome</keyword>
<dbReference type="PRINTS" id="PR00480">
    <property type="entry name" value="ASTACIN"/>
</dbReference>
<dbReference type="CDD" id="cd04280">
    <property type="entry name" value="ZnMc_astacin_like"/>
    <property type="match status" value="1"/>
</dbReference>
<feature type="active site" evidence="1">
    <location>
        <position position="191"/>
    </location>
</feature>
<dbReference type="SMART" id="SM00235">
    <property type="entry name" value="ZnMc"/>
    <property type="match status" value="1"/>
</dbReference>
<dbReference type="AlphaFoldDB" id="A0A8J5JWF3"/>
<organism evidence="4 5">
    <name type="scientific">Homarus americanus</name>
    <name type="common">American lobster</name>
    <dbReference type="NCBI Taxonomy" id="6706"/>
    <lineage>
        <taxon>Eukaryota</taxon>
        <taxon>Metazoa</taxon>
        <taxon>Ecdysozoa</taxon>
        <taxon>Arthropoda</taxon>
        <taxon>Crustacea</taxon>
        <taxon>Multicrustacea</taxon>
        <taxon>Malacostraca</taxon>
        <taxon>Eumalacostraca</taxon>
        <taxon>Eucarida</taxon>
        <taxon>Decapoda</taxon>
        <taxon>Pleocyemata</taxon>
        <taxon>Astacidea</taxon>
        <taxon>Nephropoidea</taxon>
        <taxon>Nephropidae</taxon>
        <taxon>Homarus</taxon>
    </lineage>
</organism>
<dbReference type="Proteomes" id="UP000747542">
    <property type="component" value="Unassembled WGS sequence"/>
</dbReference>
<evidence type="ECO:0000256" key="2">
    <source>
        <dbReference type="RuleBase" id="RU361183"/>
    </source>
</evidence>
<sequence length="250" mass="28270">MAALALWYLAVASLLGVTAGAPQLPHDPEAEHAPTTQPPVTHIIMDAEDPSNHRNNKMDSAAFYVANVNFVDGVELLEKDMMLTPEQWQAFRERKAIADLRARWDEGPDGYPYVPYIFVDEGSRTKIEEAINSWMEHTCIKFEETTDEDQPHLRFINGTGCWSYIGELWNRNGQEVSIGTGCENFGTIVHELGHSLGFFHEQSRPDRDTYVTILLDNVITGKEHNFQIQSTALDYGVPYDYTSIMHYGST</sequence>
<dbReference type="Pfam" id="PF01400">
    <property type="entry name" value="Astacin"/>
    <property type="match status" value="1"/>
</dbReference>
<dbReference type="GO" id="GO:0006508">
    <property type="term" value="P:proteolysis"/>
    <property type="evidence" value="ECO:0007669"/>
    <property type="project" value="UniProtKB-KW"/>
</dbReference>
<gene>
    <name evidence="4" type="primary">BP10-L6</name>
    <name evidence="4" type="ORF">Hamer_G031088</name>
</gene>
<feature type="chain" id="PRO_5035341908" description="Metalloendopeptidase" evidence="2">
    <location>
        <begin position="21"/>
        <end position="250"/>
    </location>
</feature>
<dbReference type="Gene3D" id="3.40.390.10">
    <property type="entry name" value="Collagenase (Catalytic Domain)"/>
    <property type="match status" value="1"/>
</dbReference>
<feature type="binding site" evidence="1">
    <location>
        <position position="194"/>
    </location>
    <ligand>
        <name>Zn(2+)</name>
        <dbReference type="ChEBI" id="CHEBI:29105"/>
        <note>catalytic</note>
    </ligand>
</feature>
<dbReference type="PANTHER" id="PTHR10127:SF814">
    <property type="entry name" value="MEPRIN A SUBUNIT BETA"/>
    <property type="match status" value="1"/>
</dbReference>
<feature type="binding site" evidence="1">
    <location>
        <position position="200"/>
    </location>
    <ligand>
        <name>Zn(2+)</name>
        <dbReference type="ChEBI" id="CHEBI:29105"/>
        <note>catalytic</note>
    </ligand>
</feature>
<feature type="non-terminal residue" evidence="4">
    <location>
        <position position="1"/>
    </location>
</feature>
<dbReference type="InterPro" id="IPR024079">
    <property type="entry name" value="MetalloPept_cat_dom_sf"/>
</dbReference>
<dbReference type="EC" id="3.4.24.-" evidence="2"/>
<name>A0A8J5JWF3_HOMAM</name>
<accession>A0A8J5JWF3</accession>
<dbReference type="InterPro" id="IPR006026">
    <property type="entry name" value="Peptidase_Metallo"/>
</dbReference>
<reference evidence="4" key="1">
    <citation type="journal article" date="2021" name="Sci. Adv.">
        <title>The American lobster genome reveals insights on longevity, neural, and immune adaptations.</title>
        <authorList>
            <person name="Polinski J.M."/>
            <person name="Zimin A.V."/>
            <person name="Clark K.F."/>
            <person name="Kohn A.B."/>
            <person name="Sadowski N."/>
            <person name="Timp W."/>
            <person name="Ptitsyn A."/>
            <person name="Khanna P."/>
            <person name="Romanova D.Y."/>
            <person name="Williams P."/>
            <person name="Greenwood S.J."/>
            <person name="Moroz L.L."/>
            <person name="Walt D.R."/>
            <person name="Bodnar A.G."/>
        </authorList>
    </citation>
    <scope>NUCLEOTIDE SEQUENCE</scope>
    <source>
        <strain evidence="4">GMGI-L3</strain>
    </source>
</reference>
<keyword evidence="1 2" id="KW-0479">Metal-binding</keyword>
<comment type="caution">
    <text evidence="4">The sequence shown here is derived from an EMBL/GenBank/DDBJ whole genome shotgun (WGS) entry which is preliminary data.</text>
</comment>
<protein>
    <recommendedName>
        <fullName evidence="2">Metalloendopeptidase</fullName>
        <ecNumber evidence="2">3.4.24.-</ecNumber>
    </recommendedName>
</protein>
<keyword evidence="1 2" id="KW-0378">Hydrolase</keyword>
<dbReference type="GO" id="GO:0004222">
    <property type="term" value="F:metalloendopeptidase activity"/>
    <property type="evidence" value="ECO:0007669"/>
    <property type="project" value="UniProtKB-UniRule"/>
</dbReference>
<dbReference type="InterPro" id="IPR001506">
    <property type="entry name" value="Peptidase_M12A"/>
</dbReference>
<dbReference type="InterPro" id="IPR034035">
    <property type="entry name" value="Astacin-like_dom"/>
</dbReference>
<feature type="binding site" evidence="1">
    <location>
        <position position="190"/>
    </location>
    <ligand>
        <name>Zn(2+)</name>
        <dbReference type="ChEBI" id="CHEBI:29105"/>
        <note>catalytic</note>
    </ligand>
</feature>
<keyword evidence="2" id="KW-0732">Signal</keyword>
<dbReference type="PROSITE" id="PS51864">
    <property type="entry name" value="ASTACIN"/>
    <property type="match status" value="1"/>
</dbReference>
<proteinExistence type="predicted"/>
<dbReference type="GO" id="GO:0008270">
    <property type="term" value="F:zinc ion binding"/>
    <property type="evidence" value="ECO:0007669"/>
    <property type="project" value="UniProtKB-UniRule"/>
</dbReference>
<dbReference type="SUPFAM" id="SSF55486">
    <property type="entry name" value="Metalloproteases ('zincins'), catalytic domain"/>
    <property type="match status" value="1"/>
</dbReference>
<feature type="signal peptide" evidence="2">
    <location>
        <begin position="1"/>
        <end position="20"/>
    </location>
</feature>
<keyword evidence="1 2" id="KW-0862">Zinc</keyword>
<evidence type="ECO:0000313" key="4">
    <source>
        <dbReference type="EMBL" id="KAG7165510.1"/>
    </source>
</evidence>
<comment type="caution">
    <text evidence="1">Lacks conserved residue(s) required for the propagation of feature annotation.</text>
</comment>
<dbReference type="PANTHER" id="PTHR10127">
    <property type="entry name" value="DISCOIDIN, CUB, EGF, LAMININ , AND ZINC METALLOPROTEASE DOMAIN CONTAINING"/>
    <property type="match status" value="1"/>
</dbReference>
<comment type="cofactor">
    <cofactor evidence="1 2">
        <name>Zn(2+)</name>
        <dbReference type="ChEBI" id="CHEBI:29105"/>
    </cofactor>
    <text evidence="1 2">Binds 1 zinc ion per subunit.</text>
</comment>
<keyword evidence="1 2" id="KW-0482">Metalloprotease</keyword>
<evidence type="ECO:0000259" key="3">
    <source>
        <dbReference type="PROSITE" id="PS51864"/>
    </source>
</evidence>
<evidence type="ECO:0000313" key="5">
    <source>
        <dbReference type="Proteomes" id="UP000747542"/>
    </source>
</evidence>